<sequence>MTYSYRQTLPDTALDIVGDVHGEFEALQSLLHHLGYRDNGAHPQGRRLVFVGDLCDRGQNSPAVLAWFKQAYDAGHAFMVLGNHELNALVRDPKDGSGWFFPEREAKDAVQYAPWNVLPEAEKPMLESWLAEQPLILERPDLRVVHAAWLPQQFAALEAAAGERLVEQYRRFDGRLKRHLQTASWYADYLDEQQRYAEVVENPHFPPPPMPATAQYELNRSRMHPIRALTSGVEQIAPAPFYASGRWRFTARCAWWNDYRDDVPVVVGHYWRSWLPHPPSPHRENLLPAEGAAWYGVRHNVFCIDFSVGARWRDRKNGTPPERSEFRLAALRWPERVLVFDNGETAATVQG</sequence>
<keyword evidence="3" id="KW-1185">Reference proteome</keyword>
<dbReference type="InterPro" id="IPR050126">
    <property type="entry name" value="Ap4A_hydrolase"/>
</dbReference>
<dbReference type="GO" id="GO:0016791">
    <property type="term" value="F:phosphatase activity"/>
    <property type="evidence" value="ECO:0007669"/>
    <property type="project" value="TreeGrafter"/>
</dbReference>
<reference evidence="2 3" key="1">
    <citation type="submission" date="2018-12" db="EMBL/GenBank/DDBJ databases">
        <authorList>
            <consortium name="Pathogen Informatics"/>
        </authorList>
    </citation>
    <scope>NUCLEOTIDE SEQUENCE [LARGE SCALE GENOMIC DNA]</scope>
    <source>
        <strain evidence="2 3">NCTC12227</strain>
    </source>
</reference>
<dbReference type="GO" id="GO:0004081">
    <property type="term" value="F:bis(5'-nucleosyl)-tetraphosphatase (asymmetrical) activity"/>
    <property type="evidence" value="ECO:0007669"/>
    <property type="project" value="UniProtKB-EC"/>
</dbReference>
<dbReference type="PANTHER" id="PTHR42850:SF7">
    <property type="entry name" value="BIS(5'-NUCLEOSYL)-TETRAPHOSPHATASE PRPE [ASYMMETRICAL]"/>
    <property type="match status" value="1"/>
</dbReference>
<dbReference type="OrthoDB" id="9807890at2"/>
<evidence type="ECO:0000259" key="1">
    <source>
        <dbReference type="Pfam" id="PF00149"/>
    </source>
</evidence>
<dbReference type="KEGG" id="nani:NCTC12227_01838"/>
<dbReference type="EC" id="3.6.1.17" evidence="2"/>
<dbReference type="Pfam" id="PF00149">
    <property type="entry name" value="Metallophos"/>
    <property type="match status" value="1"/>
</dbReference>
<organism evidence="2 3">
    <name type="scientific">Neisseria animaloris</name>
    <dbReference type="NCBI Taxonomy" id="326522"/>
    <lineage>
        <taxon>Bacteria</taxon>
        <taxon>Pseudomonadati</taxon>
        <taxon>Pseudomonadota</taxon>
        <taxon>Betaproteobacteria</taxon>
        <taxon>Neisseriales</taxon>
        <taxon>Neisseriaceae</taxon>
        <taxon>Neisseria</taxon>
    </lineage>
</organism>
<dbReference type="Proteomes" id="UP000268229">
    <property type="component" value="Chromosome"/>
</dbReference>
<dbReference type="Gene3D" id="3.60.21.10">
    <property type="match status" value="1"/>
</dbReference>
<dbReference type="PANTHER" id="PTHR42850">
    <property type="entry name" value="METALLOPHOSPHOESTERASE"/>
    <property type="match status" value="1"/>
</dbReference>
<accession>A0A448UDU4</accession>
<dbReference type="InterPro" id="IPR029052">
    <property type="entry name" value="Metallo-depent_PP-like"/>
</dbReference>
<feature type="domain" description="Calcineurin-like phosphoesterase" evidence="1">
    <location>
        <begin position="16"/>
        <end position="100"/>
    </location>
</feature>
<dbReference type="RefSeq" id="WP_126305036.1">
    <property type="nucleotide sequence ID" value="NZ_LR134516.1"/>
</dbReference>
<dbReference type="SUPFAM" id="SSF56300">
    <property type="entry name" value="Metallo-dependent phosphatases"/>
    <property type="match status" value="1"/>
</dbReference>
<dbReference type="GO" id="GO:0005737">
    <property type="term" value="C:cytoplasm"/>
    <property type="evidence" value="ECO:0007669"/>
    <property type="project" value="TreeGrafter"/>
</dbReference>
<keyword evidence="2" id="KW-0378">Hydrolase</keyword>
<dbReference type="STRING" id="326522.BWD08_08145"/>
<name>A0A448UDU4_9NEIS</name>
<dbReference type="InterPro" id="IPR004843">
    <property type="entry name" value="Calcineurin-like_PHP"/>
</dbReference>
<protein>
    <submittedName>
        <fullName evidence="2">Diadenosine tetraphosphatase</fullName>
        <ecNumber evidence="2">3.6.1.17</ecNumber>
    </submittedName>
</protein>
<evidence type="ECO:0000313" key="2">
    <source>
        <dbReference type="EMBL" id="VEJ22065.1"/>
    </source>
</evidence>
<gene>
    <name evidence="2" type="primary">apaH_2</name>
    <name evidence="2" type="ORF">NCTC12227_01838</name>
</gene>
<dbReference type="EMBL" id="LR134516">
    <property type="protein sequence ID" value="VEJ22065.1"/>
    <property type="molecule type" value="Genomic_DNA"/>
</dbReference>
<proteinExistence type="predicted"/>
<dbReference type="AlphaFoldDB" id="A0A448UDU4"/>
<evidence type="ECO:0000313" key="3">
    <source>
        <dbReference type="Proteomes" id="UP000268229"/>
    </source>
</evidence>